<evidence type="ECO:0000256" key="9">
    <source>
        <dbReference type="PIRSR" id="PIRSR000094-2"/>
    </source>
</evidence>
<feature type="binding site" evidence="10">
    <location>
        <begin position="20"/>
        <end position="21"/>
    </location>
    <ligand>
        <name>NAD(+)</name>
        <dbReference type="ChEBI" id="CHEBI:57540"/>
    </ligand>
</feature>
<dbReference type="SUPFAM" id="SSF51735">
    <property type="entry name" value="NAD(P)-binding Rossmann-fold domains"/>
    <property type="match status" value="1"/>
</dbReference>
<keyword evidence="3" id="KW-0444">Lipid biosynthesis</keyword>
<keyword evidence="5" id="KW-0560">Oxidoreductase</keyword>
<evidence type="ECO:0000256" key="5">
    <source>
        <dbReference type="ARBA" id="ARBA00023002"/>
    </source>
</evidence>
<evidence type="ECO:0000313" key="12">
    <source>
        <dbReference type="Proteomes" id="UP000019109"/>
    </source>
</evidence>
<keyword evidence="12" id="KW-1185">Reference proteome</keyword>
<comment type="caution">
    <text evidence="11">The sequence shown here is derived from an EMBL/GenBank/DDBJ whole genome shotgun (WGS) entry which is preliminary data.</text>
</comment>
<accession>W4VAV5</accession>
<evidence type="ECO:0000256" key="7">
    <source>
        <dbReference type="ARBA" id="ARBA00023160"/>
    </source>
</evidence>
<dbReference type="STRING" id="1294263.JCM21531_3913"/>
<dbReference type="InterPro" id="IPR014358">
    <property type="entry name" value="Enoyl-ACP_Rdtase_NADH"/>
</dbReference>
<dbReference type="GO" id="GO:0004318">
    <property type="term" value="F:enoyl-[acyl-carrier-protein] reductase (NADH) activity"/>
    <property type="evidence" value="ECO:0007669"/>
    <property type="project" value="InterPro"/>
</dbReference>
<dbReference type="PANTHER" id="PTHR43159">
    <property type="entry name" value="ENOYL-[ACYL-CARRIER-PROTEIN] REDUCTASE"/>
    <property type="match status" value="1"/>
</dbReference>
<dbReference type="Pfam" id="PF13561">
    <property type="entry name" value="adh_short_C2"/>
    <property type="match status" value="1"/>
</dbReference>
<dbReference type="AlphaFoldDB" id="W4VAV5"/>
<protein>
    <submittedName>
        <fullName evidence="11">Enoyl-[acyl-carrier-protein] reductase</fullName>
    </submittedName>
</protein>
<feature type="binding site" evidence="10">
    <location>
        <position position="89"/>
    </location>
    <ligand>
        <name>NAD(+)</name>
        <dbReference type="ChEBI" id="CHEBI:57540"/>
    </ligand>
</feature>
<reference evidence="11" key="1">
    <citation type="journal article" date="2014" name="Genome Announc.">
        <title>Draft Genome Sequence of Clostridium straminisolvens Strain JCM 21531T, Isolated from a Cellulose-Degrading Bacterial Community.</title>
        <authorList>
            <person name="Yuki M."/>
            <person name="Oshima K."/>
            <person name="Suda W."/>
            <person name="Sakamoto M."/>
            <person name="Kitamura K."/>
            <person name="Iida T."/>
            <person name="Hattori M."/>
            <person name="Ohkuma M."/>
        </authorList>
    </citation>
    <scope>NUCLEOTIDE SEQUENCE [LARGE SCALE GENOMIC DNA]</scope>
    <source>
        <strain evidence="11">JCM 21531</strain>
    </source>
</reference>
<keyword evidence="7" id="KW-0275">Fatty acid biosynthesis</keyword>
<keyword evidence="10" id="KW-0520">NAD</keyword>
<feature type="binding site" evidence="10">
    <location>
        <position position="159"/>
    </location>
    <ligand>
        <name>NAD(+)</name>
        <dbReference type="ChEBI" id="CHEBI:57540"/>
    </ligand>
</feature>
<dbReference type="EMBL" id="BAVR01000064">
    <property type="protein sequence ID" value="GAE90316.1"/>
    <property type="molecule type" value="Genomic_DNA"/>
</dbReference>
<organism evidence="11 12">
    <name type="scientific">Acetivibrio straminisolvens JCM 21531</name>
    <dbReference type="NCBI Taxonomy" id="1294263"/>
    <lineage>
        <taxon>Bacteria</taxon>
        <taxon>Bacillati</taxon>
        <taxon>Bacillota</taxon>
        <taxon>Clostridia</taxon>
        <taxon>Eubacteriales</taxon>
        <taxon>Oscillospiraceae</taxon>
        <taxon>Acetivibrio</taxon>
    </lineage>
</organism>
<comment type="pathway">
    <text evidence="1">Lipid metabolism.</text>
</comment>
<evidence type="ECO:0000256" key="3">
    <source>
        <dbReference type="ARBA" id="ARBA00022516"/>
    </source>
</evidence>
<evidence type="ECO:0000256" key="2">
    <source>
        <dbReference type="ARBA" id="ARBA00009233"/>
    </source>
</evidence>
<evidence type="ECO:0000256" key="8">
    <source>
        <dbReference type="PIRSR" id="PIRSR000094-1"/>
    </source>
</evidence>
<comment type="similarity">
    <text evidence="2">Belongs to the short-chain dehydrogenases/reductases (SDR) family. FabI subfamily.</text>
</comment>
<feature type="active site" description="Proton acceptor" evidence="8">
    <location>
        <position position="152"/>
    </location>
</feature>
<dbReference type="GO" id="GO:0006633">
    <property type="term" value="P:fatty acid biosynthetic process"/>
    <property type="evidence" value="ECO:0007669"/>
    <property type="project" value="UniProtKB-KW"/>
</dbReference>
<evidence type="ECO:0000313" key="11">
    <source>
        <dbReference type="EMBL" id="GAE90316.1"/>
    </source>
</evidence>
<dbReference type="InterPro" id="IPR036291">
    <property type="entry name" value="NAD(P)-bd_dom_sf"/>
</dbReference>
<feature type="binding site" evidence="9">
    <location>
        <position position="92"/>
    </location>
    <ligand>
        <name>substrate</name>
    </ligand>
</feature>
<keyword evidence="4" id="KW-0276">Fatty acid metabolism</keyword>
<name>W4VAV5_9FIRM</name>
<feature type="binding site" evidence="10">
    <location>
        <position position="41"/>
    </location>
    <ligand>
        <name>NAD(+)</name>
        <dbReference type="ChEBI" id="CHEBI:57540"/>
    </ligand>
</feature>
<dbReference type="Gene3D" id="3.40.50.720">
    <property type="entry name" value="NAD(P)-binding Rossmann-like Domain"/>
    <property type="match status" value="1"/>
</dbReference>
<gene>
    <name evidence="11" type="ORF">JCM21531_3913</name>
</gene>
<keyword evidence="6" id="KW-0443">Lipid metabolism</keyword>
<evidence type="ECO:0000256" key="10">
    <source>
        <dbReference type="PIRSR" id="PIRSR000094-3"/>
    </source>
</evidence>
<feature type="active site" description="Proton acceptor" evidence="8">
    <location>
        <position position="142"/>
    </location>
</feature>
<evidence type="ECO:0000256" key="1">
    <source>
        <dbReference type="ARBA" id="ARBA00005189"/>
    </source>
</evidence>
<dbReference type="InterPro" id="IPR002347">
    <property type="entry name" value="SDR_fam"/>
</dbReference>
<evidence type="ECO:0000256" key="4">
    <source>
        <dbReference type="ARBA" id="ARBA00022832"/>
    </source>
</evidence>
<proteinExistence type="inferred from homology"/>
<feature type="binding site" evidence="10">
    <location>
        <position position="14"/>
    </location>
    <ligand>
        <name>NAD(+)</name>
        <dbReference type="ChEBI" id="CHEBI:57540"/>
    </ligand>
</feature>
<sequence>MGNLLSNKNILVMGVRNKWSIAWGIVKAAQEEGANIIITYQGEREKEGAEQLGADSIFQCDISSDEEIDNLFAAIKEKYGVLHGVVHCIAHAKTEDLQNDFVYTSRDGFAHALDISAYSLVAVSRGAKDLMTEGGSIVTLTYMGSEKVFKGYNVMGVAKAALETSVMYLASDLGEANIRVNAISAGPIKLFLPKVLRILVTFWIPFLKKRLLKETSHKRTLEKQPCIF</sequence>
<evidence type="ECO:0000256" key="6">
    <source>
        <dbReference type="ARBA" id="ARBA00023098"/>
    </source>
</evidence>
<dbReference type="Proteomes" id="UP000019109">
    <property type="component" value="Unassembled WGS sequence"/>
</dbReference>
<dbReference type="PANTHER" id="PTHR43159:SF2">
    <property type="entry name" value="ENOYL-[ACYL-CARRIER-PROTEIN] REDUCTASE [NADH], CHLOROPLASTIC"/>
    <property type="match status" value="1"/>
</dbReference>
<dbReference type="PIRSF" id="PIRSF000094">
    <property type="entry name" value="Enoyl-ACP_rdct"/>
    <property type="match status" value="1"/>
</dbReference>